<dbReference type="RefSeq" id="WP_089377729.1">
    <property type="nucleotide sequence ID" value="NZ_FZNX01000002.1"/>
</dbReference>
<proteinExistence type="predicted"/>
<dbReference type="Gene3D" id="2.160.20.120">
    <property type="match status" value="1"/>
</dbReference>
<feature type="chain" id="PRO_5012737509" evidence="1">
    <location>
        <begin position="18"/>
        <end position="224"/>
    </location>
</feature>
<reference evidence="4" key="1">
    <citation type="submission" date="2017-06" db="EMBL/GenBank/DDBJ databases">
        <authorList>
            <person name="Varghese N."/>
            <person name="Submissions S."/>
        </authorList>
    </citation>
    <scope>NUCLEOTIDE SEQUENCE [LARGE SCALE GENOMIC DNA]</scope>
    <source>
        <strain evidence="4">DSM 27993</strain>
    </source>
</reference>
<evidence type="ECO:0000256" key="1">
    <source>
        <dbReference type="SAM" id="SignalP"/>
    </source>
</evidence>
<accession>A0A238WZS5</accession>
<evidence type="ECO:0000259" key="2">
    <source>
        <dbReference type="Pfam" id="PF10988"/>
    </source>
</evidence>
<dbReference type="Proteomes" id="UP000198412">
    <property type="component" value="Unassembled WGS sequence"/>
</dbReference>
<feature type="domain" description="Putative auto-transporter adhesin head GIN" evidence="2">
    <location>
        <begin position="27"/>
        <end position="207"/>
    </location>
</feature>
<dbReference type="InterPro" id="IPR021255">
    <property type="entry name" value="DUF2807"/>
</dbReference>
<organism evidence="3 4">
    <name type="scientific">Lutibacter flavus</name>
    <dbReference type="NCBI Taxonomy" id="691689"/>
    <lineage>
        <taxon>Bacteria</taxon>
        <taxon>Pseudomonadati</taxon>
        <taxon>Bacteroidota</taxon>
        <taxon>Flavobacteriia</taxon>
        <taxon>Flavobacteriales</taxon>
        <taxon>Flavobacteriaceae</taxon>
        <taxon>Lutibacter</taxon>
    </lineage>
</organism>
<dbReference type="OrthoDB" id="704821at2"/>
<name>A0A238WZS5_9FLAO</name>
<protein>
    <submittedName>
        <fullName evidence="3">Putative auto-transporter adhesin, head GIN domain</fullName>
    </submittedName>
</protein>
<dbReference type="AlphaFoldDB" id="A0A238WZS5"/>
<sequence>MKKLALLLFLTCSISFAQGTISKNLGDFNTLKVFNGLTVELQKSKESKVEISGAKSDHVTVKNSDGVLKIRLKFPEGFTSEDLRIILFYNENIDVLDANEGATILSDETIKQQHLEVRTQEGAKISVAVATRHLTVKAVSGGIIDLSGVTENQNIEATTGGIYEGYNLKCKQTIVVAASGARTEVNASEILDAIVRFGGTIHYRGNPEVLKTKKIIGGVIKDRN</sequence>
<dbReference type="EMBL" id="FZNX01000002">
    <property type="protein sequence ID" value="SNR52087.1"/>
    <property type="molecule type" value="Genomic_DNA"/>
</dbReference>
<keyword evidence="1" id="KW-0732">Signal</keyword>
<keyword evidence="4" id="KW-1185">Reference proteome</keyword>
<gene>
    <name evidence="3" type="ORF">SAMN04488111_1405</name>
</gene>
<evidence type="ECO:0000313" key="4">
    <source>
        <dbReference type="Proteomes" id="UP000198412"/>
    </source>
</evidence>
<feature type="signal peptide" evidence="1">
    <location>
        <begin position="1"/>
        <end position="17"/>
    </location>
</feature>
<evidence type="ECO:0000313" key="3">
    <source>
        <dbReference type="EMBL" id="SNR52087.1"/>
    </source>
</evidence>
<dbReference type="Pfam" id="PF10988">
    <property type="entry name" value="DUF2807"/>
    <property type="match status" value="1"/>
</dbReference>